<feature type="compositionally biased region" description="Polar residues" evidence="6">
    <location>
        <begin position="417"/>
        <end position="431"/>
    </location>
</feature>
<evidence type="ECO:0000256" key="3">
    <source>
        <dbReference type="ARBA" id="ARBA00022618"/>
    </source>
</evidence>
<feature type="region of interest" description="Disordered" evidence="6">
    <location>
        <begin position="416"/>
        <end position="457"/>
    </location>
</feature>
<organism evidence="8 9">
    <name type="scientific">Coemansia thaxteri</name>
    <dbReference type="NCBI Taxonomy" id="2663907"/>
    <lineage>
        <taxon>Eukaryota</taxon>
        <taxon>Fungi</taxon>
        <taxon>Fungi incertae sedis</taxon>
        <taxon>Zoopagomycota</taxon>
        <taxon>Kickxellomycotina</taxon>
        <taxon>Kickxellomycetes</taxon>
        <taxon>Kickxellales</taxon>
        <taxon>Kickxellaceae</taxon>
        <taxon>Coemansia</taxon>
    </lineage>
</organism>
<dbReference type="InterPro" id="IPR011989">
    <property type="entry name" value="ARM-like"/>
</dbReference>
<evidence type="ECO:0000256" key="4">
    <source>
        <dbReference type="ARBA" id="ARBA00022701"/>
    </source>
</evidence>
<name>A0A9W8EGV2_9FUNG</name>
<keyword evidence="5" id="KW-0498">Mitosis</keyword>
<dbReference type="PANTHER" id="PTHR21567">
    <property type="entry name" value="CLASP"/>
    <property type="match status" value="1"/>
</dbReference>
<reference evidence="8" key="1">
    <citation type="submission" date="2022-07" db="EMBL/GenBank/DDBJ databases">
        <title>Phylogenomic reconstructions and comparative analyses of Kickxellomycotina fungi.</title>
        <authorList>
            <person name="Reynolds N.K."/>
            <person name="Stajich J.E."/>
            <person name="Barry K."/>
            <person name="Grigoriev I.V."/>
            <person name="Crous P."/>
            <person name="Smith M.E."/>
        </authorList>
    </citation>
    <scope>NUCLEOTIDE SEQUENCE</scope>
    <source>
        <strain evidence="8">IMI 214461</strain>
    </source>
</reference>
<dbReference type="Gene3D" id="1.25.10.10">
    <property type="entry name" value="Leucine-rich Repeat Variant"/>
    <property type="match status" value="1"/>
</dbReference>
<proteinExistence type="inferred from homology"/>
<dbReference type="GO" id="GO:0005881">
    <property type="term" value="C:cytoplasmic microtubule"/>
    <property type="evidence" value="ECO:0007669"/>
    <property type="project" value="TreeGrafter"/>
</dbReference>
<comment type="caution">
    <text evidence="8">The sequence shown here is derived from an EMBL/GenBank/DDBJ whole genome shotgun (WGS) entry which is preliminary data.</text>
</comment>
<dbReference type="OrthoDB" id="46159at2759"/>
<protein>
    <submittedName>
        <fullName evidence="8">Suppressor of tub2 mutation</fullName>
    </submittedName>
</protein>
<evidence type="ECO:0000256" key="5">
    <source>
        <dbReference type="ARBA" id="ARBA00022776"/>
    </source>
</evidence>
<dbReference type="PANTHER" id="PTHR21567:SF9">
    <property type="entry name" value="CLIP-ASSOCIATING PROTEIN"/>
    <property type="match status" value="1"/>
</dbReference>
<dbReference type="GO" id="GO:0051301">
    <property type="term" value="P:cell division"/>
    <property type="evidence" value="ECO:0007669"/>
    <property type="project" value="UniProtKB-KW"/>
</dbReference>
<keyword evidence="9" id="KW-1185">Reference proteome</keyword>
<dbReference type="GO" id="GO:1990023">
    <property type="term" value="C:mitotic spindle midzone"/>
    <property type="evidence" value="ECO:0007669"/>
    <property type="project" value="TreeGrafter"/>
</dbReference>
<evidence type="ECO:0000259" key="7">
    <source>
        <dbReference type="Pfam" id="PF12348"/>
    </source>
</evidence>
<dbReference type="InterPro" id="IPR024395">
    <property type="entry name" value="CLASP_N_dom"/>
</dbReference>
<dbReference type="EMBL" id="JANBQF010000448">
    <property type="protein sequence ID" value="KAJ2001083.1"/>
    <property type="molecule type" value="Genomic_DNA"/>
</dbReference>
<dbReference type="Proteomes" id="UP001150907">
    <property type="component" value="Unassembled WGS sequence"/>
</dbReference>
<comment type="subcellular location">
    <subcellularLocation>
        <location evidence="1">Cytoplasm</location>
        <location evidence="1">Cytoskeleton</location>
        <location evidence="1">Spindle</location>
    </subcellularLocation>
</comment>
<feature type="region of interest" description="Disordered" evidence="6">
    <location>
        <begin position="341"/>
        <end position="371"/>
    </location>
</feature>
<sequence length="809" mass="88723">MVSEFLQTASVFAGRETEDNWVQRERAINLYRGMVWGNAAIEHTEDLVGCLKEGMLDVFKVVNSLRTSLSAIAMCLCEDVAMRLGPHAGSLFDTIVDVLVRQCTQTKKLSAQRAAKSLEVVFHYFPLRPKAVDSLRARMADKSAILRQAVVATCTGILRSHGYYMAAVDRRFADVLVSISEVVNVGVTDAQPSVREAARELYWALYSVSAPQATKLLPMFPDSTRAAIVRDKPLYARGSAAGGQPFSVTGVSRPTSATSMAPLLRKMEDDEHIEAIDSRCGGASDNDEVGTAPLSQFISENSTPLRLNRLRAPIQARMPLGLIDFSQMEVDEPLVVTSMPSRRILPPSEHTVGPTTAPAASGEEQSDSQATAVVAAAASISTASSSSSRLLEPTQTCSDAGYDSYHPSSAAAKSSAFDLTSAPTPGRSFTPTPGHILTPDRTPLMSPSPRNEPMQPGSINAAPVPGFPSNQFATPRTQTARYWHGPVEMFMPVSAPQLLAVESPMPAEARQRSAKIEGYLQRLEANSNVDEALFRSLARFAKDESSSVWINEANGSGGGGYLDRILHTCLSWLQAPAESRDTVFAKDRCFDVLRVLIHRKSQHFSLDISRRLLLEVLRNKFFDSTILSTSAEDVFYDMATHLDPDLCFELAEDFFKRASLPLEQSLAAPRSGYASCLESQISTPPDMDPMRVFAMDNALAGMFEFVVEVVKRLPSPDSITPRELEQFMPYSVACFIHPRSQVRKAALMPMVAVHEKLGLLDTELEELLLQTGPEQLAASPNPLARYVGMLHRPELRRLVWSYYLSKRDA</sequence>
<evidence type="ECO:0000256" key="2">
    <source>
        <dbReference type="ARBA" id="ARBA00009549"/>
    </source>
</evidence>
<evidence type="ECO:0000313" key="8">
    <source>
        <dbReference type="EMBL" id="KAJ2001083.1"/>
    </source>
</evidence>
<keyword evidence="4" id="KW-0493">Microtubule</keyword>
<accession>A0A9W8EGV2</accession>
<dbReference type="GO" id="GO:0008017">
    <property type="term" value="F:microtubule binding"/>
    <property type="evidence" value="ECO:0007669"/>
    <property type="project" value="TreeGrafter"/>
</dbReference>
<comment type="similarity">
    <text evidence="2">Belongs to the CLASP family.</text>
</comment>
<gene>
    <name evidence="8" type="primary">STU1</name>
    <name evidence="8" type="ORF">H4R26_004314</name>
</gene>
<dbReference type="InterPro" id="IPR016024">
    <property type="entry name" value="ARM-type_fold"/>
</dbReference>
<dbReference type="AlphaFoldDB" id="A0A9W8EGV2"/>
<dbReference type="SUPFAM" id="SSF48371">
    <property type="entry name" value="ARM repeat"/>
    <property type="match status" value="1"/>
</dbReference>
<keyword evidence="3" id="KW-0132">Cell division</keyword>
<keyword evidence="5" id="KW-0131">Cell cycle</keyword>
<evidence type="ECO:0000313" key="9">
    <source>
        <dbReference type="Proteomes" id="UP001150907"/>
    </source>
</evidence>
<evidence type="ECO:0000256" key="1">
    <source>
        <dbReference type="ARBA" id="ARBA00004186"/>
    </source>
</evidence>
<dbReference type="GO" id="GO:0090307">
    <property type="term" value="P:mitotic spindle assembly"/>
    <property type="evidence" value="ECO:0007669"/>
    <property type="project" value="TreeGrafter"/>
</dbReference>
<dbReference type="GO" id="GO:0005876">
    <property type="term" value="C:spindle microtubule"/>
    <property type="evidence" value="ECO:0007669"/>
    <property type="project" value="TreeGrafter"/>
</dbReference>
<evidence type="ECO:0000256" key="6">
    <source>
        <dbReference type="SAM" id="MobiDB-lite"/>
    </source>
</evidence>
<dbReference type="GO" id="GO:0005815">
    <property type="term" value="C:microtubule organizing center"/>
    <property type="evidence" value="ECO:0007669"/>
    <property type="project" value="TreeGrafter"/>
</dbReference>
<dbReference type="Pfam" id="PF12348">
    <property type="entry name" value="CLASP_N"/>
    <property type="match status" value="1"/>
</dbReference>
<feature type="domain" description="CLASP N-terminal" evidence="7">
    <location>
        <begin position="3"/>
        <end position="228"/>
    </location>
</feature>